<dbReference type="InterPro" id="IPR040024">
    <property type="entry name" value="PPP1R21"/>
</dbReference>
<evidence type="ECO:0000256" key="1">
    <source>
        <dbReference type="SAM" id="Coils"/>
    </source>
</evidence>
<dbReference type="Pfam" id="PF21636">
    <property type="entry name" value="PPP1R21_C"/>
    <property type="match status" value="1"/>
</dbReference>
<sequence length="435" mass="49570">MEGLPSGDIQAKYQKLASEYSKLRVHVKVLKKGVLDEQAKSNELRDLLKEKEKSLRKGELEIDSLTFRNQQLTRRVSVLQDELEALQLKLSKKGKGKGDDKQPAPSSAAGPLDSGLLQEELQKKIIENAQYASQLSDKTFEVSQLKASLEDYQRLISESDSKFKCEIAKLRNKNQELQFALEEAQKERLSGTPNKHHAPSSSQAASCNGDFLSEGGSLIGSEDALSSVDDLNINEQINMKTHTLEQENQKLRMEYELVQMENESLKLEVSKYVSASQKRRGDGHDSGDFNNFTETSIDAEGKVTGLLGSLSVPFLLNHEIQSREDRMKTYFRNMLSELQVEKEELKSKTEHYVKECEMLRLRFEELERDKQADARALDDKHNTISRLEEELHSTSHNYEEQMCVLTEHVAGLNEQLARQHDQIDHLKHQLATKRK</sequence>
<reference evidence="6" key="1">
    <citation type="submission" date="2015-09" db="EMBL/GenBank/DDBJ databases">
        <title>De novo assembly of Pectinophora gossypiella (Pink Bollworm) gut transcriptome.</title>
        <authorList>
            <person name="Tassone E.E."/>
        </authorList>
    </citation>
    <scope>NUCLEOTIDE SEQUENCE</scope>
</reference>
<dbReference type="Pfam" id="PF10205">
    <property type="entry name" value="KLRAQ"/>
    <property type="match status" value="1"/>
</dbReference>
<dbReference type="EMBL" id="GDQN01002584">
    <property type="protein sequence ID" value="JAT88470.1"/>
    <property type="molecule type" value="Transcribed_RNA"/>
</dbReference>
<dbReference type="AlphaFoldDB" id="A0A1E1WRL2"/>
<dbReference type="PANTHER" id="PTHR21448:SF0">
    <property type="entry name" value="PROTEIN PHOSPHATASE 1 REGULATORY SUBUNIT 21"/>
    <property type="match status" value="1"/>
</dbReference>
<dbReference type="EMBL" id="GDQN01001404">
    <property type="protein sequence ID" value="JAT89650.1"/>
    <property type="molecule type" value="Transcribed_RNA"/>
</dbReference>
<keyword evidence="1" id="KW-0175">Coiled coil</keyword>
<dbReference type="PANTHER" id="PTHR21448">
    <property type="entry name" value="SMOOTH MUSCLE MYOSIN HEAVY CHAIN-RELATED"/>
    <property type="match status" value="1"/>
</dbReference>
<dbReference type="GO" id="GO:0016020">
    <property type="term" value="C:membrane"/>
    <property type="evidence" value="ECO:0007669"/>
    <property type="project" value="TreeGrafter"/>
</dbReference>
<dbReference type="InterPro" id="IPR019343">
    <property type="entry name" value="PPP1R21_N"/>
</dbReference>
<dbReference type="EMBL" id="GDQN01007935">
    <property type="protein sequence ID" value="JAT83119.1"/>
    <property type="molecule type" value="Transcribed_RNA"/>
</dbReference>
<gene>
    <name evidence="5" type="ORF">g.6371</name>
    <name evidence="6" type="ORF">g.6372</name>
    <name evidence="4" type="ORF">g.6373</name>
</gene>
<feature type="coiled-coil region" evidence="1">
    <location>
        <begin position="234"/>
        <end position="268"/>
    </location>
</feature>
<feature type="region of interest" description="Disordered" evidence="2">
    <location>
        <begin position="90"/>
        <end position="113"/>
    </location>
</feature>
<organism evidence="6">
    <name type="scientific">Pectinophora gossypiella</name>
    <name type="common">Cotton pink bollworm</name>
    <name type="synonym">Depressaria gossypiella</name>
    <dbReference type="NCBI Taxonomy" id="13191"/>
    <lineage>
        <taxon>Eukaryota</taxon>
        <taxon>Metazoa</taxon>
        <taxon>Ecdysozoa</taxon>
        <taxon>Arthropoda</taxon>
        <taxon>Hexapoda</taxon>
        <taxon>Insecta</taxon>
        <taxon>Pterygota</taxon>
        <taxon>Neoptera</taxon>
        <taxon>Endopterygota</taxon>
        <taxon>Lepidoptera</taxon>
        <taxon>Glossata</taxon>
        <taxon>Ditrysia</taxon>
        <taxon>Gelechioidea</taxon>
        <taxon>Gelechiidae</taxon>
        <taxon>Apatetrinae</taxon>
        <taxon>Pectinophora</taxon>
    </lineage>
</organism>
<name>A0A1E1WRL2_PECGO</name>
<evidence type="ECO:0000256" key="2">
    <source>
        <dbReference type="SAM" id="MobiDB-lite"/>
    </source>
</evidence>
<evidence type="ECO:0000313" key="6">
    <source>
        <dbReference type="EMBL" id="JAT89650.1"/>
    </source>
</evidence>
<accession>A0A1E1WRL2</accession>
<feature type="region of interest" description="Disordered" evidence="2">
    <location>
        <begin position="185"/>
        <end position="207"/>
    </location>
</feature>
<evidence type="ECO:0000259" key="3">
    <source>
        <dbReference type="SMART" id="SM01254"/>
    </source>
</evidence>
<evidence type="ECO:0000313" key="5">
    <source>
        <dbReference type="EMBL" id="JAT88470.1"/>
    </source>
</evidence>
<dbReference type="OrthoDB" id="5566667at2759"/>
<evidence type="ECO:0000313" key="4">
    <source>
        <dbReference type="EMBL" id="JAT83119.1"/>
    </source>
</evidence>
<proteinExistence type="predicted"/>
<protein>
    <recommendedName>
        <fullName evidence="3">Protein phosphatase 1 regulatory subunit 21 N-terminal domain-containing protein</fullName>
    </recommendedName>
</protein>
<dbReference type="GO" id="GO:0005769">
    <property type="term" value="C:early endosome"/>
    <property type="evidence" value="ECO:0007669"/>
    <property type="project" value="TreeGrafter"/>
</dbReference>
<dbReference type="InterPro" id="IPR049372">
    <property type="entry name" value="PPP1R21_C"/>
</dbReference>
<feature type="coiled-coil region" evidence="1">
    <location>
        <begin position="41"/>
        <end position="89"/>
    </location>
</feature>
<dbReference type="SMART" id="SM01254">
    <property type="entry name" value="KLRAQ"/>
    <property type="match status" value="1"/>
</dbReference>
<feature type="domain" description="Protein phosphatase 1 regulatory subunit 21 N-terminal" evidence="3">
    <location>
        <begin position="14"/>
        <end position="121"/>
    </location>
</feature>